<dbReference type="SMART" id="SM00184">
    <property type="entry name" value="RING"/>
    <property type="match status" value="1"/>
</dbReference>
<feature type="zinc finger region" description="TRAF-type" evidence="4">
    <location>
        <begin position="177"/>
        <end position="220"/>
    </location>
</feature>
<dbReference type="Proteomes" id="UP001586593">
    <property type="component" value="Unassembled WGS sequence"/>
</dbReference>
<keyword evidence="9" id="KW-1185">Reference proteome</keyword>
<dbReference type="InterPro" id="IPR001293">
    <property type="entry name" value="Znf_TRAF"/>
</dbReference>
<keyword evidence="3 4" id="KW-0862">Zinc</keyword>
<dbReference type="PROSITE" id="PS50089">
    <property type="entry name" value="ZF_RING_2"/>
    <property type="match status" value="1"/>
</dbReference>
<keyword evidence="2 4" id="KW-0863">Zinc-finger</keyword>
<evidence type="ECO:0000256" key="4">
    <source>
        <dbReference type="PROSITE-ProRule" id="PRU00207"/>
    </source>
</evidence>
<feature type="region of interest" description="Disordered" evidence="5">
    <location>
        <begin position="365"/>
        <end position="384"/>
    </location>
</feature>
<gene>
    <name evidence="8" type="ORF">VTK73DRAFT_1838</name>
</gene>
<feature type="compositionally biased region" description="Basic and acidic residues" evidence="5">
    <location>
        <begin position="518"/>
        <end position="530"/>
    </location>
</feature>
<proteinExistence type="predicted"/>
<dbReference type="InterPro" id="IPR013083">
    <property type="entry name" value="Znf_RING/FYVE/PHD"/>
</dbReference>
<feature type="compositionally biased region" description="Low complexity" evidence="5">
    <location>
        <begin position="17"/>
        <end position="26"/>
    </location>
</feature>
<organism evidence="8 9">
    <name type="scientific">Phialemonium thermophilum</name>
    <dbReference type="NCBI Taxonomy" id="223376"/>
    <lineage>
        <taxon>Eukaryota</taxon>
        <taxon>Fungi</taxon>
        <taxon>Dikarya</taxon>
        <taxon>Ascomycota</taxon>
        <taxon>Pezizomycotina</taxon>
        <taxon>Sordariomycetes</taxon>
        <taxon>Sordariomycetidae</taxon>
        <taxon>Cephalothecales</taxon>
        <taxon>Cephalothecaceae</taxon>
        <taxon>Phialemonium</taxon>
    </lineage>
</organism>
<feature type="compositionally biased region" description="Polar residues" evidence="5">
    <location>
        <begin position="471"/>
        <end position="483"/>
    </location>
</feature>
<dbReference type="EMBL" id="JAZHXJ010000148">
    <property type="protein sequence ID" value="KAL1871870.1"/>
    <property type="molecule type" value="Genomic_DNA"/>
</dbReference>
<accession>A0ABR3X7F5</accession>
<dbReference type="InterPro" id="IPR017907">
    <property type="entry name" value="Znf_RING_CS"/>
</dbReference>
<feature type="domain" description="RING-type" evidence="6">
    <location>
        <begin position="94"/>
        <end position="133"/>
    </location>
</feature>
<dbReference type="PROSITE" id="PS00518">
    <property type="entry name" value="ZF_RING_1"/>
    <property type="match status" value="1"/>
</dbReference>
<feature type="compositionally biased region" description="Basic and acidic residues" evidence="5">
    <location>
        <begin position="27"/>
        <end position="37"/>
    </location>
</feature>
<feature type="zinc finger region" description="TRAF-type" evidence="4">
    <location>
        <begin position="232"/>
        <end position="279"/>
    </location>
</feature>
<evidence type="ECO:0000259" key="7">
    <source>
        <dbReference type="PROSITE" id="PS50145"/>
    </source>
</evidence>
<evidence type="ECO:0000256" key="2">
    <source>
        <dbReference type="ARBA" id="ARBA00022771"/>
    </source>
</evidence>
<evidence type="ECO:0000313" key="8">
    <source>
        <dbReference type="EMBL" id="KAL1871870.1"/>
    </source>
</evidence>
<dbReference type="Pfam" id="PF13923">
    <property type="entry name" value="zf-C3HC4_2"/>
    <property type="match status" value="1"/>
</dbReference>
<evidence type="ECO:0000256" key="5">
    <source>
        <dbReference type="SAM" id="MobiDB-lite"/>
    </source>
</evidence>
<reference evidence="8 9" key="1">
    <citation type="journal article" date="2024" name="Commun. Biol.">
        <title>Comparative genomic analysis of thermophilic fungi reveals convergent evolutionary adaptations and gene losses.</title>
        <authorList>
            <person name="Steindorff A.S."/>
            <person name="Aguilar-Pontes M.V."/>
            <person name="Robinson A.J."/>
            <person name="Andreopoulos B."/>
            <person name="LaButti K."/>
            <person name="Kuo A."/>
            <person name="Mondo S."/>
            <person name="Riley R."/>
            <person name="Otillar R."/>
            <person name="Haridas S."/>
            <person name="Lipzen A."/>
            <person name="Grimwood J."/>
            <person name="Schmutz J."/>
            <person name="Clum A."/>
            <person name="Reid I.D."/>
            <person name="Moisan M.C."/>
            <person name="Butler G."/>
            <person name="Nguyen T.T.M."/>
            <person name="Dewar K."/>
            <person name="Conant G."/>
            <person name="Drula E."/>
            <person name="Henrissat B."/>
            <person name="Hansel C."/>
            <person name="Singer S."/>
            <person name="Hutchinson M.I."/>
            <person name="de Vries R.P."/>
            <person name="Natvig D.O."/>
            <person name="Powell A.J."/>
            <person name="Tsang A."/>
            <person name="Grigoriev I.V."/>
        </authorList>
    </citation>
    <scope>NUCLEOTIDE SEQUENCE [LARGE SCALE GENOMIC DNA]</scope>
    <source>
        <strain evidence="8 9">ATCC 24622</strain>
    </source>
</reference>
<dbReference type="PROSITE" id="PS50145">
    <property type="entry name" value="ZF_TRAF"/>
    <property type="match status" value="2"/>
</dbReference>
<feature type="domain" description="TRAF-type" evidence="7">
    <location>
        <begin position="177"/>
        <end position="220"/>
    </location>
</feature>
<feature type="region of interest" description="Disordered" evidence="5">
    <location>
        <begin position="1"/>
        <end position="74"/>
    </location>
</feature>
<protein>
    <submittedName>
        <fullName evidence="8">Uncharacterized protein</fullName>
    </submittedName>
</protein>
<evidence type="ECO:0000259" key="6">
    <source>
        <dbReference type="PROSITE" id="PS50089"/>
    </source>
</evidence>
<dbReference type="Pfam" id="PF02176">
    <property type="entry name" value="zf-TRAF"/>
    <property type="match status" value="2"/>
</dbReference>
<dbReference type="InterPro" id="IPR001841">
    <property type="entry name" value="Znf_RING"/>
</dbReference>
<dbReference type="SUPFAM" id="SSF49599">
    <property type="entry name" value="TRAF domain-like"/>
    <property type="match status" value="1"/>
</dbReference>
<sequence>MPPPNTPEEGLPVARPSSPSSMSDSQSETRRQVDHGHSSQSTSGDGTPNPRTPRLASSPSIRSTPKEQGPLAPAVPMDYHSLEYQDEVDDTLLCPICHNPFESPVTTKQCGHTFCARCLRRATALQPVCPIDRRPLLAYDEDQLCTARIITDQLDRLRVRCPNRTCDQVTARSLVAAHYERHCPYTPVACPDPLCDRPVARRYVTEERGCLHHAVPCAYCSKMIQAADLDEHHSGNCSGNTVKCEFCSVAVARHRLAEHVSEKCPETEARCKWQSFGCKIAEKRKDIGNHEDDCVYKAIAKLAQARTEDQLLIHDLKGQLAVMECRVRAAELRSSTVPICEDPSPPSWSSSAELVPSLFTAAVAHAESQTRERPDHGSGRGAETSDEYMLAQFERIESKIEDLHKVITELDGRHSMMLVNEMVPVKDQIAELRSNIGVVGMQTTWLLNAQRQSRVAQLLQQQQQQQQQQQAPQNGADSSSTGNRGAAAVVDGTSGRNRSALNDDDGWRVRHASLPPRRLSDGRGEPPPRL</sequence>
<dbReference type="PANTHER" id="PTHR10131:SF94">
    <property type="entry name" value="TNF RECEPTOR-ASSOCIATED FACTOR 4"/>
    <property type="match status" value="1"/>
</dbReference>
<comment type="caution">
    <text evidence="8">The sequence shown here is derived from an EMBL/GenBank/DDBJ whole genome shotgun (WGS) entry which is preliminary data.</text>
</comment>
<evidence type="ECO:0000313" key="9">
    <source>
        <dbReference type="Proteomes" id="UP001586593"/>
    </source>
</evidence>
<name>A0ABR3X7F5_9PEZI</name>
<evidence type="ECO:0000256" key="3">
    <source>
        <dbReference type="ARBA" id="ARBA00022833"/>
    </source>
</evidence>
<dbReference type="Gene3D" id="3.30.40.10">
    <property type="entry name" value="Zinc/RING finger domain, C3HC4 (zinc finger)"/>
    <property type="match status" value="3"/>
</dbReference>
<feature type="region of interest" description="Disordered" evidence="5">
    <location>
        <begin position="463"/>
        <end position="530"/>
    </location>
</feature>
<dbReference type="PANTHER" id="PTHR10131">
    <property type="entry name" value="TNF RECEPTOR ASSOCIATED FACTOR"/>
    <property type="match status" value="1"/>
</dbReference>
<feature type="domain" description="TRAF-type" evidence="7">
    <location>
        <begin position="232"/>
        <end position="279"/>
    </location>
</feature>
<evidence type="ECO:0000256" key="1">
    <source>
        <dbReference type="ARBA" id="ARBA00022723"/>
    </source>
</evidence>
<dbReference type="SUPFAM" id="SSF57850">
    <property type="entry name" value="RING/U-box"/>
    <property type="match status" value="1"/>
</dbReference>
<feature type="compositionally biased region" description="Basic and acidic residues" evidence="5">
    <location>
        <begin position="368"/>
        <end position="378"/>
    </location>
</feature>
<keyword evidence="1 4" id="KW-0479">Metal-binding</keyword>